<dbReference type="InterPro" id="IPR020846">
    <property type="entry name" value="MFS_dom"/>
</dbReference>
<evidence type="ECO:0000313" key="9">
    <source>
        <dbReference type="Proteomes" id="UP000092884"/>
    </source>
</evidence>
<evidence type="ECO:0000256" key="6">
    <source>
        <dbReference type="SAM" id="Phobius"/>
    </source>
</evidence>
<feature type="transmembrane region" description="Helical" evidence="6">
    <location>
        <begin position="162"/>
        <end position="180"/>
    </location>
</feature>
<feature type="transmembrane region" description="Helical" evidence="6">
    <location>
        <begin position="296"/>
        <end position="313"/>
    </location>
</feature>
<dbReference type="PANTHER" id="PTHR43124">
    <property type="entry name" value="PURINE EFFLUX PUMP PBUE"/>
    <property type="match status" value="1"/>
</dbReference>
<keyword evidence="3 6" id="KW-0812">Transmembrane</keyword>
<dbReference type="SUPFAM" id="SSF103473">
    <property type="entry name" value="MFS general substrate transporter"/>
    <property type="match status" value="1"/>
</dbReference>
<dbReference type="STRING" id="222136.BBW65_01910"/>
<evidence type="ECO:0000256" key="3">
    <source>
        <dbReference type="ARBA" id="ARBA00022692"/>
    </source>
</evidence>
<dbReference type="KEGG" id="het:BBW65_01910"/>
<feature type="domain" description="Major facilitator superfamily (MFS) profile" evidence="7">
    <location>
        <begin position="10"/>
        <end position="385"/>
    </location>
</feature>
<name>A0A1B1U4F5_9HELI</name>
<dbReference type="Pfam" id="PF07690">
    <property type="entry name" value="MFS_1"/>
    <property type="match status" value="1"/>
</dbReference>
<keyword evidence="5 6" id="KW-0472">Membrane</keyword>
<evidence type="ECO:0000259" key="7">
    <source>
        <dbReference type="PROSITE" id="PS50850"/>
    </source>
</evidence>
<feature type="transmembrane region" description="Helical" evidence="6">
    <location>
        <begin position="334"/>
        <end position="357"/>
    </location>
</feature>
<feature type="transmembrane region" description="Helical" evidence="6">
    <location>
        <begin position="44"/>
        <end position="68"/>
    </location>
</feature>
<feature type="transmembrane region" description="Helical" evidence="6">
    <location>
        <begin position="75"/>
        <end position="93"/>
    </location>
</feature>
<feature type="transmembrane region" description="Helical" evidence="6">
    <location>
        <begin position="243"/>
        <end position="262"/>
    </location>
</feature>
<reference evidence="9" key="1">
    <citation type="submission" date="2016-07" db="EMBL/GenBank/DDBJ databases">
        <authorList>
            <person name="Florea S."/>
            <person name="Webb J.S."/>
            <person name="Jaromczyk J."/>
            <person name="Schardl C.L."/>
        </authorList>
    </citation>
    <scope>NUCLEOTIDE SEQUENCE [LARGE SCALE GENOMIC DNA]</scope>
    <source>
        <strain evidence="9">MIT 01-6242</strain>
    </source>
</reference>
<feature type="transmembrane region" description="Helical" evidence="6">
    <location>
        <begin position="363"/>
        <end position="384"/>
    </location>
</feature>
<feature type="transmembrane region" description="Helical" evidence="6">
    <location>
        <begin position="206"/>
        <end position="231"/>
    </location>
</feature>
<keyword evidence="9" id="KW-1185">Reference proteome</keyword>
<feature type="transmembrane region" description="Helical" evidence="6">
    <location>
        <begin position="133"/>
        <end position="156"/>
    </location>
</feature>
<accession>A0A1B1U4F5</accession>
<protein>
    <recommendedName>
        <fullName evidence="7">Major facilitator superfamily (MFS) profile domain-containing protein</fullName>
    </recommendedName>
</protein>
<dbReference type="InterPro" id="IPR036259">
    <property type="entry name" value="MFS_trans_sf"/>
</dbReference>
<dbReference type="Gene3D" id="1.20.1250.20">
    <property type="entry name" value="MFS general substrate transporter like domains"/>
    <property type="match status" value="1"/>
</dbReference>
<gene>
    <name evidence="8" type="ORF">BBW65_01910</name>
</gene>
<dbReference type="PANTHER" id="PTHR43124:SF3">
    <property type="entry name" value="CHLORAMPHENICOL EFFLUX PUMP RV0191"/>
    <property type="match status" value="1"/>
</dbReference>
<evidence type="ECO:0000313" key="8">
    <source>
        <dbReference type="EMBL" id="ANV97636.1"/>
    </source>
</evidence>
<feature type="transmembrane region" description="Helical" evidence="6">
    <location>
        <begin position="269"/>
        <end position="290"/>
    </location>
</feature>
<evidence type="ECO:0000256" key="1">
    <source>
        <dbReference type="ARBA" id="ARBA00004651"/>
    </source>
</evidence>
<dbReference type="GO" id="GO:0022857">
    <property type="term" value="F:transmembrane transporter activity"/>
    <property type="evidence" value="ECO:0007669"/>
    <property type="project" value="InterPro"/>
</dbReference>
<dbReference type="InterPro" id="IPR050189">
    <property type="entry name" value="MFS_Efflux_Transporters"/>
</dbReference>
<dbReference type="PROSITE" id="PS50850">
    <property type="entry name" value="MFS"/>
    <property type="match status" value="1"/>
</dbReference>
<dbReference type="CDD" id="cd17472">
    <property type="entry name" value="MFS_YajR_like"/>
    <property type="match status" value="1"/>
</dbReference>
<dbReference type="AlphaFoldDB" id="A0A1B1U4F5"/>
<feature type="transmembrane region" description="Helical" evidence="6">
    <location>
        <begin position="99"/>
        <end position="121"/>
    </location>
</feature>
<evidence type="ECO:0000256" key="4">
    <source>
        <dbReference type="ARBA" id="ARBA00022989"/>
    </source>
</evidence>
<organism evidence="8 9">
    <name type="scientific">Helicobacter enhydrae</name>
    <dbReference type="NCBI Taxonomy" id="222136"/>
    <lineage>
        <taxon>Bacteria</taxon>
        <taxon>Pseudomonadati</taxon>
        <taxon>Campylobacterota</taxon>
        <taxon>Epsilonproteobacteria</taxon>
        <taxon>Campylobacterales</taxon>
        <taxon>Helicobacteraceae</taxon>
        <taxon>Helicobacter</taxon>
    </lineage>
</organism>
<evidence type="ECO:0000256" key="5">
    <source>
        <dbReference type="ARBA" id="ARBA00023136"/>
    </source>
</evidence>
<feature type="transmembrane region" description="Helical" evidence="6">
    <location>
        <begin position="12"/>
        <end position="38"/>
    </location>
</feature>
<keyword evidence="2" id="KW-1003">Cell membrane</keyword>
<dbReference type="RefSeq" id="WP_066338957.1">
    <property type="nucleotide sequence ID" value="NZ_CP016503.1"/>
</dbReference>
<keyword evidence="4 6" id="KW-1133">Transmembrane helix</keyword>
<dbReference type="InterPro" id="IPR011701">
    <property type="entry name" value="MFS"/>
</dbReference>
<evidence type="ECO:0000256" key="2">
    <source>
        <dbReference type="ARBA" id="ARBA00022475"/>
    </source>
</evidence>
<dbReference type="EMBL" id="CP016503">
    <property type="protein sequence ID" value="ANV97636.1"/>
    <property type="molecule type" value="Genomic_DNA"/>
</dbReference>
<dbReference type="Proteomes" id="UP000092884">
    <property type="component" value="Chromosome"/>
</dbReference>
<sequence length="439" mass="48760">MQKQPSLFKQTLPLTLITSLRFFGLFIVMPTIAIYAISLGASPLMVGLIVGGYNLTQIIFQTPFGILGDKYDKRLVIAFGLAIFAFGSFLCAWSDHLWILIIGRFLQGVGAVSSVISALIADLSPEEKRTKSMAIMGAGISVSFMLAMFIGPVLFGFYGGKFLFWLTGALALLSIGILFYKVPKPPKITYSFDNTQQENFLKNRNLWVMHLSSFLQKALISCGFIIIPLMLHQDFGFSQSDLWKFYAPAGVLGLFAMAPASIFAEKYGFYKAVMSVGVLIFIVAFIGFCLSDYGQILWLFALSILLFFVALDIHEPIMQSLASKYPKSFQRSSALGLFTTFGFLGSFVGAILGGVLYHTIGLFYLALGISCVCILWILIIALLLDNPPKNKTLFLHSYSDIRLLQRLDGIVDFYHTQEVLTIIYNPQIISENQIKEALQ</sequence>
<comment type="subcellular location">
    <subcellularLocation>
        <location evidence="1">Cell membrane</location>
        <topology evidence="1">Multi-pass membrane protein</topology>
    </subcellularLocation>
</comment>
<proteinExistence type="predicted"/>
<dbReference type="GO" id="GO:0005886">
    <property type="term" value="C:plasma membrane"/>
    <property type="evidence" value="ECO:0007669"/>
    <property type="project" value="UniProtKB-SubCell"/>
</dbReference>